<feature type="region of interest" description="Disordered" evidence="1">
    <location>
        <begin position="536"/>
        <end position="590"/>
    </location>
</feature>
<feature type="compositionally biased region" description="Basic and acidic residues" evidence="1">
    <location>
        <begin position="677"/>
        <end position="686"/>
    </location>
</feature>
<evidence type="ECO:0000256" key="1">
    <source>
        <dbReference type="SAM" id="MobiDB-lite"/>
    </source>
</evidence>
<feature type="compositionally biased region" description="Polar residues" evidence="1">
    <location>
        <begin position="738"/>
        <end position="750"/>
    </location>
</feature>
<feature type="compositionally biased region" description="Polar residues" evidence="1">
    <location>
        <begin position="628"/>
        <end position="645"/>
    </location>
</feature>
<gene>
    <name evidence="2" type="ORF">LY89DRAFT_360971</name>
</gene>
<feature type="compositionally biased region" description="Basic and acidic residues" evidence="1">
    <location>
        <begin position="557"/>
        <end position="579"/>
    </location>
</feature>
<evidence type="ECO:0000313" key="2">
    <source>
        <dbReference type="EMBL" id="KUJ07259.1"/>
    </source>
</evidence>
<feature type="compositionally biased region" description="Low complexity" evidence="1">
    <location>
        <begin position="716"/>
        <end position="732"/>
    </location>
</feature>
<dbReference type="Proteomes" id="UP000070700">
    <property type="component" value="Unassembled WGS sequence"/>
</dbReference>
<feature type="compositionally biased region" description="Low complexity" evidence="1">
    <location>
        <begin position="371"/>
        <end position="380"/>
    </location>
</feature>
<protein>
    <submittedName>
        <fullName evidence="2">Uncharacterized protein</fullName>
    </submittedName>
</protein>
<feature type="region of interest" description="Disordered" evidence="1">
    <location>
        <begin position="715"/>
        <end position="820"/>
    </location>
</feature>
<dbReference type="EMBL" id="KQ947440">
    <property type="protein sequence ID" value="KUJ07259.1"/>
    <property type="molecule type" value="Genomic_DNA"/>
</dbReference>
<name>A0A132B5J3_MOLSC</name>
<feature type="region of interest" description="Disordered" evidence="1">
    <location>
        <begin position="207"/>
        <end position="236"/>
    </location>
</feature>
<feature type="region of interest" description="Disordered" evidence="1">
    <location>
        <begin position="313"/>
        <end position="356"/>
    </location>
</feature>
<keyword evidence="3" id="KW-1185">Reference proteome</keyword>
<evidence type="ECO:0000313" key="3">
    <source>
        <dbReference type="Proteomes" id="UP000070700"/>
    </source>
</evidence>
<feature type="region of interest" description="Disordered" evidence="1">
    <location>
        <begin position="371"/>
        <end position="405"/>
    </location>
</feature>
<feature type="compositionally biased region" description="Polar residues" evidence="1">
    <location>
        <begin position="498"/>
        <end position="510"/>
    </location>
</feature>
<feature type="region of interest" description="Disordered" evidence="1">
    <location>
        <begin position="481"/>
        <end position="513"/>
    </location>
</feature>
<feature type="compositionally biased region" description="Basic and acidic residues" evidence="1">
    <location>
        <begin position="27"/>
        <end position="39"/>
    </location>
</feature>
<feature type="compositionally biased region" description="Low complexity" evidence="1">
    <location>
        <begin position="313"/>
        <end position="322"/>
    </location>
</feature>
<sequence>MRKVRAQGSRLLPKEDQTKSKRKRSRKTNDNKVSRSENLMKEVLEETTFKPWLELPNEPNAKACKEYIASIDQIHDEELRGFTRQWLAKADAAWPTCANTCLERFMHTNNVYISSVDQGTYETPGTIAFATQLRLGTEIQTIDQQDVAVYSRRFFEQVKALSFSLVGGPHFLLHFDRHQGILRKTDKFERMWERRYEYWSIGPPTEEFDDEDLEPSKKRRRSKPLQSDTCIRGDPENVERIQQSDLARKAACALALEGTLPDLPECTIPPAIEHGKSGLPMYNNEDVTMVDRPSLSSTSYCDHNSSVSFDLEAGGSSCGASATSPTPQPSESRRKNTLGRTRPDMDGSSMSSSNTRKQSLILKLGACARTPLTTTSLTSPNHRSPRVKTESPGGHISGPPYRLQGGSKETLIVLGDEEESETLHTLDSRIGDDSGDQDMDQGNGEQARAAKIVKEMVRKWNEDRDRHRAKSLSRIATPEVNIENDGSTNGTVPPRQSKIVTSTPSNTSAPPAQLEMPHIASTRSTASAPVSIPSLGSKKVIGNPGPGTIHTSNIESTSKEPVGKTVERGSDKHTEEHLSRRPSSPHDSVKRVREQVLGIFAADSDGLPSVKSTQTLDTILQNGPNVLGETTASTASPTYGQTSRPRTLGNFDVSVSSGIGQKSFQTDPDPACAKSPQTEKMKHRPDDIASNVVQAKVETEGQPKSYQEKLLELKQKLSSAPSSPTFHTPSSPDRAIQAPNTEQTPQASVSSPPPPLRSGSFIWIRKTMPDPPFAKEPVKSETPPGSALKEPYHDTSSPSINSGVSTSLVAQPDTAPPPLGSKSNIPLVEAVLKSHSPSTSVAVNTSVETRTRNTPALPPQAQTPQPKIEPPTLWPKLPATVSAADDTAMPKVYKSPYAIVPTPTPSSTKPSPSDQPTIPDTKPNLERSPFNPITLRDPNFKTLELVIALEDGSINFDNAFPFQHAENHKLEEFFDFCSTVSQVPIFRLKSLTLTLAFGKRQNFSVQRTGDLVKDEQLWKKTKNIILVLFKNAQKVEKDQDEFQVLVEVEMEMEMEE</sequence>
<feature type="region of interest" description="Disordered" evidence="1">
    <location>
        <begin position="836"/>
        <end position="875"/>
    </location>
</feature>
<organism evidence="2 3">
    <name type="scientific">Mollisia scopiformis</name>
    <name type="common">Conifer needle endophyte fungus</name>
    <name type="synonym">Phialocephala scopiformis</name>
    <dbReference type="NCBI Taxonomy" id="149040"/>
    <lineage>
        <taxon>Eukaryota</taxon>
        <taxon>Fungi</taxon>
        <taxon>Dikarya</taxon>
        <taxon>Ascomycota</taxon>
        <taxon>Pezizomycotina</taxon>
        <taxon>Leotiomycetes</taxon>
        <taxon>Helotiales</taxon>
        <taxon>Mollisiaceae</taxon>
        <taxon>Mollisia</taxon>
    </lineage>
</organism>
<dbReference type="OrthoDB" id="3540796at2759"/>
<feature type="compositionally biased region" description="Polar residues" evidence="1">
    <location>
        <begin position="836"/>
        <end position="848"/>
    </location>
</feature>
<feature type="region of interest" description="Disordered" evidence="1">
    <location>
        <begin position="628"/>
        <end position="686"/>
    </location>
</feature>
<accession>A0A132B5J3</accession>
<dbReference type="KEGG" id="psco:LY89DRAFT_360971"/>
<proteinExistence type="predicted"/>
<dbReference type="GeneID" id="28816721"/>
<feature type="compositionally biased region" description="Polar residues" evidence="1">
    <location>
        <begin position="794"/>
        <end position="809"/>
    </location>
</feature>
<feature type="region of interest" description="Disordered" evidence="1">
    <location>
        <begin position="899"/>
        <end position="933"/>
    </location>
</feature>
<reference evidence="2 3" key="1">
    <citation type="submission" date="2015-10" db="EMBL/GenBank/DDBJ databases">
        <title>Full genome of DAOMC 229536 Phialocephala scopiformis, a fungal endophyte of spruce producing the potent anti-insectan compound rugulosin.</title>
        <authorList>
            <consortium name="DOE Joint Genome Institute"/>
            <person name="Walker A.K."/>
            <person name="Frasz S.L."/>
            <person name="Seifert K.A."/>
            <person name="Miller J.D."/>
            <person name="Mondo S.J."/>
            <person name="Labutti K."/>
            <person name="Lipzen A."/>
            <person name="Dockter R."/>
            <person name="Kennedy M."/>
            <person name="Grigoriev I.V."/>
            <person name="Spatafora J.W."/>
        </authorList>
    </citation>
    <scope>NUCLEOTIDE SEQUENCE [LARGE SCALE GENOMIC DNA]</scope>
    <source>
        <strain evidence="2 3">CBS 120377</strain>
    </source>
</reference>
<dbReference type="RefSeq" id="XP_018061614.1">
    <property type="nucleotide sequence ID" value="XM_018206995.1"/>
</dbReference>
<dbReference type="InParanoid" id="A0A132B5J3"/>
<feature type="region of interest" description="Disordered" evidence="1">
    <location>
        <begin position="1"/>
        <end position="39"/>
    </location>
</feature>
<feature type="compositionally biased region" description="Polar residues" evidence="1">
    <location>
        <begin position="653"/>
        <end position="666"/>
    </location>
</feature>
<dbReference type="AlphaFoldDB" id="A0A132B5J3"/>
<feature type="compositionally biased region" description="Low complexity" evidence="1">
    <location>
        <begin position="905"/>
        <end position="917"/>
    </location>
</feature>